<feature type="domain" description="LysM" evidence="3">
    <location>
        <begin position="53"/>
        <end position="97"/>
    </location>
</feature>
<dbReference type="InterPro" id="IPR058593">
    <property type="entry name" value="ARB_07466-like_C"/>
</dbReference>
<accession>A0A917A6V3</accession>
<dbReference type="Gene3D" id="3.10.350.10">
    <property type="entry name" value="LysM domain"/>
    <property type="match status" value="1"/>
</dbReference>
<evidence type="ECO:0000256" key="2">
    <source>
        <dbReference type="SAM" id="SignalP"/>
    </source>
</evidence>
<dbReference type="AlphaFoldDB" id="A0A917A6V3"/>
<proteinExistence type="predicted"/>
<dbReference type="Proteomes" id="UP000660801">
    <property type="component" value="Unassembled WGS sequence"/>
</dbReference>
<dbReference type="InterPro" id="IPR036779">
    <property type="entry name" value="LysM_dom_sf"/>
</dbReference>
<dbReference type="SMART" id="SM00257">
    <property type="entry name" value="LysM"/>
    <property type="match status" value="1"/>
</dbReference>
<organism evidence="4 5">
    <name type="scientific">Streptococcus himalayensis</name>
    <dbReference type="NCBI Taxonomy" id="1888195"/>
    <lineage>
        <taxon>Bacteria</taxon>
        <taxon>Bacillati</taxon>
        <taxon>Bacillota</taxon>
        <taxon>Bacilli</taxon>
        <taxon>Lactobacillales</taxon>
        <taxon>Streptococcaceae</taxon>
        <taxon>Streptococcus</taxon>
    </lineage>
</organism>
<reference evidence="4" key="2">
    <citation type="submission" date="2020-09" db="EMBL/GenBank/DDBJ databases">
        <authorList>
            <person name="Sun Q."/>
            <person name="Zhou Y."/>
        </authorList>
    </citation>
    <scope>NUCLEOTIDE SEQUENCE</scope>
    <source>
        <strain evidence="4">CGMCC 1.15533</strain>
    </source>
</reference>
<keyword evidence="5" id="KW-1185">Reference proteome</keyword>
<comment type="caution">
    <text evidence="4">The sequence shown here is derived from an EMBL/GenBank/DDBJ whole genome shotgun (WGS) entry which is preliminary data.</text>
</comment>
<evidence type="ECO:0000313" key="4">
    <source>
        <dbReference type="EMBL" id="GGE31585.1"/>
    </source>
</evidence>
<evidence type="ECO:0000256" key="1">
    <source>
        <dbReference type="SAM" id="MobiDB-lite"/>
    </source>
</evidence>
<gene>
    <name evidence="4" type="ORF">GCM10011510_11120</name>
</gene>
<dbReference type="CDD" id="cd00118">
    <property type="entry name" value="LysM"/>
    <property type="match status" value="1"/>
</dbReference>
<sequence>MKFKMNKKALLFSTLALSFAPTISAQAEEVAQNWVPRSVEEIKADMMRSENKQSYTVKYGDTLSTIAEAFGLDMNVLANINKIANVNLIYPDTVLTITSNDQNQITGVEIQTPATAPAAEQVTAQVDLDSNKVVVNDQAVVVEDVTKPVTEVPASVATNVSESTEVSTTSEQPAELPSSSAEAVVAPEVPEVPAVSEQPAELPAAAEETPAVPNESTAAEVPAPEVAEPAAVEIPAPAAEKAAPAPSQPAYNAPAATDYAGIASANPQNAGLRPQTAAFKEEVASAYGITSFSLYRPGDSGDHGKGLAVDFMVGNNTALGDQVADYATSNMASRGISYVIWKQRFYAPYPSIYGPANTWNPMEDRGSITENHFDHVHVSMNP</sequence>
<dbReference type="Pfam" id="PF01476">
    <property type="entry name" value="LysM"/>
    <property type="match status" value="1"/>
</dbReference>
<dbReference type="EMBL" id="BMJN01000016">
    <property type="protein sequence ID" value="GGE31585.1"/>
    <property type="molecule type" value="Genomic_DNA"/>
</dbReference>
<reference evidence="4" key="1">
    <citation type="journal article" date="2014" name="Int. J. Syst. Evol. Microbiol.">
        <title>Complete genome sequence of Corynebacterium casei LMG S-19264T (=DSM 44701T), isolated from a smear-ripened cheese.</title>
        <authorList>
            <consortium name="US DOE Joint Genome Institute (JGI-PGF)"/>
            <person name="Walter F."/>
            <person name="Albersmeier A."/>
            <person name="Kalinowski J."/>
            <person name="Ruckert C."/>
        </authorList>
    </citation>
    <scope>NUCLEOTIDE SEQUENCE</scope>
    <source>
        <strain evidence="4">CGMCC 1.15533</strain>
    </source>
</reference>
<name>A0A917A6V3_9STRE</name>
<dbReference type="SUPFAM" id="SSF54106">
    <property type="entry name" value="LysM domain"/>
    <property type="match status" value="1"/>
</dbReference>
<protein>
    <submittedName>
        <fullName evidence="4">Peptidoglycan-binding protein LysM</fullName>
    </submittedName>
</protein>
<evidence type="ECO:0000313" key="5">
    <source>
        <dbReference type="Proteomes" id="UP000660801"/>
    </source>
</evidence>
<dbReference type="InterPro" id="IPR018392">
    <property type="entry name" value="LysM"/>
</dbReference>
<dbReference type="Pfam" id="PF26571">
    <property type="entry name" value="VldE"/>
    <property type="match status" value="1"/>
</dbReference>
<feature type="region of interest" description="Disordered" evidence="1">
    <location>
        <begin position="156"/>
        <end position="222"/>
    </location>
</feature>
<feature type="chain" id="PRO_5037711064" evidence="2">
    <location>
        <begin position="28"/>
        <end position="382"/>
    </location>
</feature>
<feature type="signal peptide" evidence="2">
    <location>
        <begin position="1"/>
        <end position="27"/>
    </location>
</feature>
<dbReference type="PROSITE" id="PS51782">
    <property type="entry name" value="LYSM"/>
    <property type="match status" value="1"/>
</dbReference>
<evidence type="ECO:0000259" key="3">
    <source>
        <dbReference type="PROSITE" id="PS51782"/>
    </source>
</evidence>
<keyword evidence="2" id="KW-0732">Signal</keyword>